<dbReference type="AlphaFoldDB" id="A0A7X3FVV5"/>
<evidence type="ECO:0000259" key="2">
    <source>
        <dbReference type="Pfam" id="PF07589"/>
    </source>
</evidence>
<dbReference type="EMBL" id="WSES01000001">
    <property type="protein sequence ID" value="MVW58965.1"/>
    <property type="molecule type" value="Genomic_DNA"/>
</dbReference>
<accession>A0A7X3FVV5</accession>
<gene>
    <name evidence="3" type="ORF">GPY61_03380</name>
</gene>
<evidence type="ECO:0000313" key="4">
    <source>
        <dbReference type="Proteomes" id="UP000443353"/>
    </source>
</evidence>
<dbReference type="RefSeq" id="WP_160407049.1">
    <property type="nucleotide sequence ID" value="NZ_WSES01000001.1"/>
</dbReference>
<keyword evidence="1" id="KW-0732">Signal</keyword>
<dbReference type="Pfam" id="PF07589">
    <property type="entry name" value="PEP-CTERM"/>
    <property type="match status" value="1"/>
</dbReference>
<feature type="domain" description="Ice-binding protein C-terminal" evidence="2">
    <location>
        <begin position="182"/>
        <end position="203"/>
    </location>
</feature>
<dbReference type="NCBIfam" id="TIGR02595">
    <property type="entry name" value="PEP_CTERM"/>
    <property type="match status" value="1"/>
</dbReference>
<organism evidence="3 4">
    <name type="scientific">Massilia cellulosiltytica</name>
    <dbReference type="NCBI Taxonomy" id="2683234"/>
    <lineage>
        <taxon>Bacteria</taxon>
        <taxon>Pseudomonadati</taxon>
        <taxon>Pseudomonadota</taxon>
        <taxon>Betaproteobacteria</taxon>
        <taxon>Burkholderiales</taxon>
        <taxon>Oxalobacteraceae</taxon>
        <taxon>Telluria group</taxon>
        <taxon>Massilia</taxon>
    </lineage>
</organism>
<name>A0A7X3FVV5_9BURK</name>
<feature type="chain" id="PRO_5031556923" evidence="1">
    <location>
        <begin position="24"/>
        <end position="205"/>
    </location>
</feature>
<sequence length="205" mass="22517">MFNKCWKAGVASTMFLVSSLAAATPIAFIPPNDPTGYIGSTHSNDGWSMGRGIGFRVTTQETISSVGVYVDLANTELRWGVYTIDSLGNDISKLDTLASGSSVVTTNGLAWIDFNVPDVVINEYWNYLIEFSFDGDSNQNFYYYNRDESWDQGIYRSLDGEALGRFESYYNVPAIRVNGAYVPEPASLALVGAGMLALGVRRRRG</sequence>
<protein>
    <submittedName>
        <fullName evidence="3">PEP-CTERM sorting domain-containing protein</fullName>
    </submittedName>
</protein>
<dbReference type="Proteomes" id="UP000443353">
    <property type="component" value="Unassembled WGS sequence"/>
</dbReference>
<evidence type="ECO:0000313" key="3">
    <source>
        <dbReference type="EMBL" id="MVW58965.1"/>
    </source>
</evidence>
<reference evidence="3 4" key="1">
    <citation type="submission" date="2019-12" db="EMBL/GenBank/DDBJ databases">
        <authorList>
            <person name="Li C."/>
            <person name="Zhao J."/>
        </authorList>
    </citation>
    <scope>NUCLEOTIDE SEQUENCE [LARGE SCALE GENOMIC DNA]</scope>
    <source>
        <strain evidence="3 4">NEAU-DD11</strain>
    </source>
</reference>
<evidence type="ECO:0000256" key="1">
    <source>
        <dbReference type="SAM" id="SignalP"/>
    </source>
</evidence>
<comment type="caution">
    <text evidence="3">The sequence shown here is derived from an EMBL/GenBank/DDBJ whole genome shotgun (WGS) entry which is preliminary data.</text>
</comment>
<dbReference type="InterPro" id="IPR013424">
    <property type="entry name" value="Ice-binding_C"/>
</dbReference>
<proteinExistence type="predicted"/>
<feature type="signal peptide" evidence="1">
    <location>
        <begin position="1"/>
        <end position="23"/>
    </location>
</feature>
<keyword evidence="4" id="KW-1185">Reference proteome</keyword>